<comment type="caution">
    <text evidence="2">The sequence shown here is derived from an EMBL/GenBank/DDBJ whole genome shotgun (WGS) entry which is preliminary data.</text>
</comment>
<feature type="non-terminal residue" evidence="2">
    <location>
        <position position="376"/>
    </location>
</feature>
<feature type="non-terminal residue" evidence="2">
    <location>
        <position position="1"/>
    </location>
</feature>
<proteinExistence type="predicted"/>
<protein>
    <submittedName>
        <fullName evidence="2">Uncharacterized protein</fullName>
    </submittedName>
</protein>
<evidence type="ECO:0000313" key="2">
    <source>
        <dbReference type="EMBL" id="KKK68561.1"/>
    </source>
</evidence>
<feature type="region of interest" description="Disordered" evidence="1">
    <location>
        <begin position="1"/>
        <end position="39"/>
    </location>
</feature>
<name>A0A0F9A8K7_9ZZZZ</name>
<organism evidence="2">
    <name type="scientific">marine sediment metagenome</name>
    <dbReference type="NCBI Taxonomy" id="412755"/>
    <lineage>
        <taxon>unclassified sequences</taxon>
        <taxon>metagenomes</taxon>
        <taxon>ecological metagenomes</taxon>
    </lineage>
</organism>
<reference evidence="2" key="1">
    <citation type="journal article" date="2015" name="Nature">
        <title>Complex archaea that bridge the gap between prokaryotes and eukaryotes.</title>
        <authorList>
            <person name="Spang A."/>
            <person name="Saw J.H."/>
            <person name="Jorgensen S.L."/>
            <person name="Zaremba-Niedzwiedzka K."/>
            <person name="Martijn J."/>
            <person name="Lind A.E."/>
            <person name="van Eijk R."/>
            <person name="Schleper C."/>
            <person name="Guy L."/>
            <person name="Ettema T.J."/>
        </authorList>
    </citation>
    <scope>NUCLEOTIDE SEQUENCE</scope>
</reference>
<sequence length="376" mass="41171">PQTLMQPPTAGDLPKLPDESGGIGTRLDPNYQGPWGPPVGSATDWAGVRDYTREAYGPGFWGDIWSQGASGWGGSLKEGYPTEFNQQALAGQYADQYPSAIAGTDRGTFKPTRDYINETYGPWIWQDMLTQGAYSGEGTGTTWTGGGDGYDPFGDPDTLGSQFQVNQTNIPWSEQIPYLQQIMRRGQSLFEDPQRDVYPGDWYAGKRPAQEEARGAWVNAARDMSGKGALNEMRDLSRSMIQGDYLNAEANPYLQSAIGAATRPLAEQFSRYVAPGISSQAQAQGAYGGARHGVAQGVAAGELFQQQADISSQMSAENLARERQLQMQAPQMMAQADALGRAKGDLLMQAGTWNQQERQRELDAKRDAWLYRQQAQ</sequence>
<dbReference type="EMBL" id="LAZR01059075">
    <property type="protein sequence ID" value="KKK68561.1"/>
    <property type="molecule type" value="Genomic_DNA"/>
</dbReference>
<gene>
    <name evidence="2" type="ORF">LCGC14_2942820</name>
</gene>
<evidence type="ECO:0000256" key="1">
    <source>
        <dbReference type="SAM" id="MobiDB-lite"/>
    </source>
</evidence>
<dbReference type="AlphaFoldDB" id="A0A0F9A8K7"/>
<accession>A0A0F9A8K7</accession>